<evidence type="ECO:0000313" key="2">
    <source>
        <dbReference type="EMBL" id="HHJ53458.1"/>
    </source>
</evidence>
<dbReference type="Proteomes" id="UP000886124">
    <property type="component" value="Unassembled WGS sequence"/>
</dbReference>
<name>A0A7V5UFM0_CALAY</name>
<comment type="caution">
    <text evidence="2">The sequence shown here is derived from an EMBL/GenBank/DDBJ whole genome shotgun (WGS) entry which is preliminary data.</text>
</comment>
<dbReference type="Pfam" id="PF00535">
    <property type="entry name" value="Glycos_transf_2"/>
    <property type="match status" value="1"/>
</dbReference>
<dbReference type="InterPro" id="IPR001173">
    <property type="entry name" value="Glyco_trans_2-like"/>
</dbReference>
<gene>
    <name evidence="2" type="ORF">ENJ89_09715</name>
</gene>
<dbReference type="InterPro" id="IPR050256">
    <property type="entry name" value="Glycosyltransferase_2"/>
</dbReference>
<sequence length="213" mass="24070">AAHTLPVLLKQLARLSPPARQIFVVNDGSTDDTEQVLSKFSVHRITNESNKGKGFALRQGFQAFLTQSDSEYLICMDADLQHPVACIPDFLAQSQHDPAVVIGWRRRKPGKMPLPRIVSNSLTSFILSQITGQKILDSQCGFRMIRRPVLQQLQLSEDGFQLETEFILQAAARGFPIRFIPIPTIYNDHGSHINHLGDTLRFIKLVWNRITKK</sequence>
<dbReference type="PANTHER" id="PTHR48090:SF7">
    <property type="entry name" value="RFBJ PROTEIN"/>
    <property type="match status" value="1"/>
</dbReference>
<accession>A0A7V5UFM0</accession>
<evidence type="ECO:0000259" key="1">
    <source>
        <dbReference type="Pfam" id="PF00535"/>
    </source>
</evidence>
<dbReference type="Gene3D" id="3.90.550.10">
    <property type="entry name" value="Spore Coat Polysaccharide Biosynthesis Protein SpsA, Chain A"/>
    <property type="match status" value="1"/>
</dbReference>
<dbReference type="CDD" id="cd04179">
    <property type="entry name" value="DPM_DPG-synthase_like"/>
    <property type="match status" value="1"/>
</dbReference>
<feature type="non-terminal residue" evidence="2">
    <location>
        <position position="1"/>
    </location>
</feature>
<organism evidence="2">
    <name type="scientific">Caldithrix abyssi</name>
    <dbReference type="NCBI Taxonomy" id="187145"/>
    <lineage>
        <taxon>Bacteria</taxon>
        <taxon>Pseudomonadati</taxon>
        <taxon>Calditrichota</taxon>
        <taxon>Calditrichia</taxon>
        <taxon>Calditrichales</taxon>
        <taxon>Calditrichaceae</taxon>
        <taxon>Caldithrix</taxon>
    </lineage>
</organism>
<dbReference type="AlphaFoldDB" id="A0A7V5UFM0"/>
<dbReference type="InterPro" id="IPR029044">
    <property type="entry name" value="Nucleotide-diphossugar_trans"/>
</dbReference>
<reference evidence="2" key="1">
    <citation type="journal article" date="2020" name="mSystems">
        <title>Genome- and Community-Level Interaction Insights into Carbon Utilization and Element Cycling Functions of Hydrothermarchaeota in Hydrothermal Sediment.</title>
        <authorList>
            <person name="Zhou Z."/>
            <person name="Liu Y."/>
            <person name="Xu W."/>
            <person name="Pan J."/>
            <person name="Luo Z.H."/>
            <person name="Li M."/>
        </authorList>
    </citation>
    <scope>NUCLEOTIDE SEQUENCE [LARGE SCALE GENOMIC DNA]</scope>
    <source>
        <strain evidence="2">HyVt-527</strain>
    </source>
</reference>
<dbReference type="PANTHER" id="PTHR48090">
    <property type="entry name" value="UNDECAPRENYL-PHOSPHATE 4-DEOXY-4-FORMAMIDO-L-ARABINOSE TRANSFERASE-RELATED"/>
    <property type="match status" value="1"/>
</dbReference>
<protein>
    <submittedName>
        <fullName evidence="2">Glycosyltransferase family 2 protein</fullName>
    </submittedName>
</protein>
<feature type="domain" description="Glycosyltransferase 2-like" evidence="1">
    <location>
        <begin position="3"/>
        <end position="152"/>
    </location>
</feature>
<dbReference type="SUPFAM" id="SSF53448">
    <property type="entry name" value="Nucleotide-diphospho-sugar transferases"/>
    <property type="match status" value="1"/>
</dbReference>
<proteinExistence type="predicted"/>
<dbReference type="EMBL" id="DROD01000616">
    <property type="protein sequence ID" value="HHJ53458.1"/>
    <property type="molecule type" value="Genomic_DNA"/>
</dbReference>